<protein>
    <submittedName>
        <fullName evidence="2">Uncharacterized protein</fullName>
    </submittedName>
</protein>
<accession>M2A347</accession>
<sequence>MTLPLGTLIPRFQRQICSSVVPTETRTKHAGSQNNFTEPPPITLSA</sequence>
<reference evidence="2" key="2">
    <citation type="journal article" date="2013" name="Mar. Genomics">
        <title>Expression of sulfatases in Rhodopirellula baltica and the diversity of sulfatases in the genus Rhodopirellula.</title>
        <authorList>
            <person name="Wegner C.E."/>
            <person name="Richter-Heitmann T."/>
            <person name="Klindworth A."/>
            <person name="Klockow C."/>
            <person name="Richter M."/>
            <person name="Achstetter T."/>
            <person name="Glockner F.O."/>
            <person name="Harder J."/>
        </authorList>
    </citation>
    <scope>NUCLEOTIDE SEQUENCE [LARGE SCALE GENOMIC DNA]</scope>
    <source>
        <strain evidence="2">6C</strain>
    </source>
</reference>
<dbReference type="EMBL" id="ANMO01000272">
    <property type="protein sequence ID" value="EMB13121.1"/>
    <property type="molecule type" value="Genomic_DNA"/>
</dbReference>
<feature type="compositionally biased region" description="Polar residues" evidence="1">
    <location>
        <begin position="23"/>
        <end position="37"/>
    </location>
</feature>
<comment type="caution">
    <text evidence="2">The sequence shown here is derived from an EMBL/GenBank/DDBJ whole genome shotgun (WGS) entry which is preliminary data.</text>
</comment>
<organism evidence="2 3">
    <name type="scientific">Rhodopirellula europaea 6C</name>
    <dbReference type="NCBI Taxonomy" id="1263867"/>
    <lineage>
        <taxon>Bacteria</taxon>
        <taxon>Pseudomonadati</taxon>
        <taxon>Planctomycetota</taxon>
        <taxon>Planctomycetia</taxon>
        <taxon>Pirellulales</taxon>
        <taxon>Pirellulaceae</taxon>
        <taxon>Rhodopirellula</taxon>
    </lineage>
</organism>
<evidence type="ECO:0000313" key="3">
    <source>
        <dbReference type="Proteomes" id="UP000011529"/>
    </source>
</evidence>
<proteinExistence type="predicted"/>
<dbReference type="PATRIC" id="fig|1263867.3.peg.6531"/>
<keyword evidence="3" id="KW-1185">Reference proteome</keyword>
<dbReference type="Proteomes" id="UP000011529">
    <property type="component" value="Unassembled WGS sequence"/>
</dbReference>
<evidence type="ECO:0000313" key="2">
    <source>
        <dbReference type="EMBL" id="EMB13121.1"/>
    </source>
</evidence>
<evidence type="ECO:0000256" key="1">
    <source>
        <dbReference type="SAM" id="MobiDB-lite"/>
    </source>
</evidence>
<name>M2A347_9BACT</name>
<gene>
    <name evidence="2" type="ORF">RE6C_06090</name>
</gene>
<reference evidence="2" key="1">
    <citation type="submission" date="2012-11" db="EMBL/GenBank/DDBJ databases">
        <title>Permanent draft genomes of Rhodopirellula europaea strain SH398 and 6C.</title>
        <authorList>
            <person name="Richter M."/>
            <person name="Richter-Heitmann T."/>
            <person name="Frank C."/>
            <person name="Harder J."/>
            <person name="Glockner F.O."/>
        </authorList>
    </citation>
    <scope>NUCLEOTIDE SEQUENCE</scope>
    <source>
        <strain evidence="2">6C</strain>
    </source>
</reference>
<feature type="region of interest" description="Disordered" evidence="1">
    <location>
        <begin position="23"/>
        <end position="46"/>
    </location>
</feature>
<dbReference type="AlphaFoldDB" id="M2A347"/>